<feature type="region of interest" description="Disordered" evidence="2">
    <location>
        <begin position="687"/>
        <end position="864"/>
    </location>
</feature>
<feature type="compositionally biased region" description="Low complexity" evidence="2">
    <location>
        <begin position="697"/>
        <end position="717"/>
    </location>
</feature>
<gene>
    <name evidence="3" type="ORF">BJ878DRAFT_447768</name>
</gene>
<feature type="compositionally biased region" description="Basic residues" evidence="2">
    <location>
        <begin position="777"/>
        <end position="787"/>
    </location>
</feature>
<name>A0A9P7YX27_9HELO</name>
<feature type="region of interest" description="Disordered" evidence="2">
    <location>
        <begin position="1"/>
        <end position="34"/>
    </location>
</feature>
<feature type="coiled-coil region" evidence="1">
    <location>
        <begin position="296"/>
        <end position="350"/>
    </location>
</feature>
<dbReference type="Proteomes" id="UP000887226">
    <property type="component" value="Unassembled WGS sequence"/>
</dbReference>
<feature type="region of interest" description="Disordered" evidence="2">
    <location>
        <begin position="159"/>
        <end position="181"/>
    </location>
</feature>
<evidence type="ECO:0000313" key="4">
    <source>
        <dbReference type="Proteomes" id="UP000887226"/>
    </source>
</evidence>
<organism evidence="3 4">
    <name type="scientific">Calycina marina</name>
    <dbReference type="NCBI Taxonomy" id="1763456"/>
    <lineage>
        <taxon>Eukaryota</taxon>
        <taxon>Fungi</taxon>
        <taxon>Dikarya</taxon>
        <taxon>Ascomycota</taxon>
        <taxon>Pezizomycotina</taxon>
        <taxon>Leotiomycetes</taxon>
        <taxon>Helotiales</taxon>
        <taxon>Pezizellaceae</taxon>
        <taxon>Calycina</taxon>
    </lineage>
</organism>
<feature type="compositionally biased region" description="Polar residues" evidence="2">
    <location>
        <begin position="1"/>
        <end position="31"/>
    </location>
</feature>
<evidence type="ECO:0000256" key="1">
    <source>
        <dbReference type="SAM" id="Coils"/>
    </source>
</evidence>
<feature type="compositionally biased region" description="Polar residues" evidence="2">
    <location>
        <begin position="849"/>
        <end position="858"/>
    </location>
</feature>
<feature type="compositionally biased region" description="Polar residues" evidence="2">
    <location>
        <begin position="163"/>
        <end position="173"/>
    </location>
</feature>
<comment type="caution">
    <text evidence="3">The sequence shown here is derived from an EMBL/GenBank/DDBJ whole genome shotgun (WGS) entry which is preliminary data.</text>
</comment>
<reference evidence="3" key="1">
    <citation type="journal article" date="2021" name="IMA Fungus">
        <title>Genomic characterization of three marine fungi, including Emericellopsis atlantica sp. nov. with signatures of a generalist lifestyle and marine biomass degradation.</title>
        <authorList>
            <person name="Hagestad O.C."/>
            <person name="Hou L."/>
            <person name="Andersen J.H."/>
            <person name="Hansen E.H."/>
            <person name="Altermark B."/>
            <person name="Li C."/>
            <person name="Kuhnert E."/>
            <person name="Cox R.J."/>
            <person name="Crous P.W."/>
            <person name="Spatafora J.W."/>
            <person name="Lail K."/>
            <person name="Amirebrahimi M."/>
            <person name="Lipzen A."/>
            <person name="Pangilinan J."/>
            <person name="Andreopoulos W."/>
            <person name="Hayes R.D."/>
            <person name="Ng V."/>
            <person name="Grigoriev I.V."/>
            <person name="Jackson S.A."/>
            <person name="Sutton T.D.S."/>
            <person name="Dobson A.D.W."/>
            <person name="Rama T."/>
        </authorList>
    </citation>
    <scope>NUCLEOTIDE SEQUENCE</scope>
    <source>
        <strain evidence="3">TRa3180A</strain>
    </source>
</reference>
<dbReference type="OrthoDB" id="5427134at2759"/>
<feature type="compositionally biased region" description="Polar residues" evidence="2">
    <location>
        <begin position="911"/>
        <end position="922"/>
    </location>
</feature>
<keyword evidence="1" id="KW-0175">Coiled coil</keyword>
<dbReference type="AlphaFoldDB" id="A0A9P7YX27"/>
<evidence type="ECO:0000256" key="2">
    <source>
        <dbReference type="SAM" id="MobiDB-lite"/>
    </source>
</evidence>
<accession>A0A9P7YX27</accession>
<dbReference type="EMBL" id="MU254232">
    <property type="protein sequence ID" value="KAG9241315.1"/>
    <property type="molecule type" value="Genomic_DNA"/>
</dbReference>
<sequence>MSATYRQTNQQTPLSNIHNGDTNTSTGQPSGPCNFRNLKLGGNAPKCGCLRFTSTSTGHPGSNTPVPRPGWCACEHHSCFHSHDPVDGHGVSGALVVEERQLPRRSSHESPQLQRLQNWQTEAEVGWAENEVLPGTQQDDFIQFGISIESLPAIPSQCLLPSDNGSRASSSQAERNRPFGGLGLNNFRPAANSAHITKHPPAMRGMQIYHDSNGQAHFQSPTEVATPSRCSSQDLGADIAYAQHIEAVGDILHTISEEKESAMTGVIEKVPTGSIKVQNESSDRILLPDLQQVDYVADYLDVKRNHEQRLEQLENASFTNYVTEDIRDQHELLETRVNELEVRMNSLEDHNLYGTSTAGSVQNANASIDSRSSSALVGNVESSRIEALESQLLELQAIAPPSQLRPWEVEVVFLPYGPNLMGIWSTKHTLSQRSRVSSASGDERTQSLQNRTAGDQARLTTYYDAISWDTAIAEIDAEYGQSEPWLTARACGAGSRVDERLRSRGLIKKIQVKGPDARDVQTAMISAFGNLPDTLAQDPYTGRDMKTTRPRPLAKFIGLQVPWIPLRKDHKISSLRFLNVAEMITPALWSVNFLSSSVAMRSNRLRRLYVTHPDAYIQHLGSTASWTWQKLRQLDRVYPDADSRVTPEADAEEPCWAFDERYDTIPSVYSSFASHHSLSIRQIAHEVEPTSPSDHFSSTPASPAASTTPTSLPPQSARPISPLRERHPFRPPIHSRTTSMPLVRLKSSPSQSSKRPMASYEPEANSSPAYVPISLHISKRHRTRSPSRPRDTPRWSTGPPSPHAEEIHHKRGTTPFAYATPHSNGPYIDNYQGGSNSESGDEGEDCDNQGSATDNNSDLGEEHNTLSSFDADEWEGVRDEQEHYLQNAGAVANAKKKYQIGNEDNMDDSGNESCPSEYPSTQPKLVGNARAKAGFLIHVDEGDLPDTF</sequence>
<proteinExistence type="predicted"/>
<keyword evidence="4" id="KW-1185">Reference proteome</keyword>
<protein>
    <submittedName>
        <fullName evidence="3">Uncharacterized protein</fullName>
    </submittedName>
</protein>
<evidence type="ECO:0000313" key="3">
    <source>
        <dbReference type="EMBL" id="KAG9241315.1"/>
    </source>
</evidence>
<feature type="region of interest" description="Disordered" evidence="2">
    <location>
        <begin position="901"/>
        <end position="922"/>
    </location>
</feature>